<evidence type="ECO:0000259" key="6">
    <source>
        <dbReference type="SMART" id="SM01144"/>
    </source>
</evidence>
<dbReference type="EC" id="2.5.1.25" evidence="1"/>
<dbReference type="RefSeq" id="WP_096054602.1">
    <property type="nucleotide sequence ID" value="NZ_CP023344.1"/>
</dbReference>
<dbReference type="PANTHER" id="PTHR21392">
    <property type="entry name" value="TRNA-URIDINE AMINOCARBOXYPROPYLTRANSFERASE 2"/>
    <property type="match status" value="1"/>
</dbReference>
<reference evidence="7 8" key="1">
    <citation type="submission" date="2017-09" db="EMBL/GenBank/DDBJ databases">
        <title>Complete genome sequence of Verrucomicrobial strain HZ-65, isolated from freshwater.</title>
        <authorList>
            <person name="Choi A."/>
        </authorList>
    </citation>
    <scope>NUCLEOTIDE SEQUENCE [LARGE SCALE GENOMIC DNA]</scope>
    <source>
        <strain evidence="7 8">HZ-65</strain>
    </source>
</reference>
<dbReference type="GO" id="GO:0016432">
    <property type="term" value="F:tRNA-uridine aminocarboxypropyltransferase activity"/>
    <property type="evidence" value="ECO:0007669"/>
    <property type="project" value="UniProtKB-EC"/>
</dbReference>
<keyword evidence="2" id="KW-0808">Transferase</keyword>
<evidence type="ECO:0000256" key="1">
    <source>
        <dbReference type="ARBA" id="ARBA00012386"/>
    </source>
</evidence>
<dbReference type="KEGG" id="vbh:CMV30_02745"/>
<sequence length="235" mass="26114">MARSVVLKGTVRCPRCQQAPRWCICAGLRTLETPLAIDILMHADEVVKPTSTGHLIQRTIPASRRFVWRYDRPVDPATVRLPGRELWILHPAGDPPPANAAPARIQLLLLDGSWAQAGDMSRAINGWGRRVSLPMSGKSRYLLRSQQNIPGRFSTVEALMFLLHSLGLRETHATLQLQFELHVYAGLRGRGRLAEADAYLADSPIRAAFPDLLASLDRSRPRLRPPENPPDESGT</sequence>
<evidence type="ECO:0000256" key="3">
    <source>
        <dbReference type="ARBA" id="ARBA00022691"/>
    </source>
</evidence>
<accession>A0A290Q3U4</accession>
<protein>
    <recommendedName>
        <fullName evidence="1">tRNA-uridine aminocarboxypropyltransferase</fullName>
        <ecNumber evidence="1">2.5.1.25</ecNumber>
    </recommendedName>
</protein>
<keyword evidence="3" id="KW-0949">S-adenosyl-L-methionine</keyword>
<comment type="similarity">
    <text evidence="5">Belongs to the TDD superfamily. DTWD2 family.</text>
</comment>
<name>A0A290Q3U4_9BACT</name>
<evidence type="ECO:0000256" key="5">
    <source>
        <dbReference type="ARBA" id="ARBA00034489"/>
    </source>
</evidence>
<feature type="domain" description="DTW" evidence="6">
    <location>
        <begin position="9"/>
        <end position="191"/>
    </location>
</feature>
<dbReference type="Proteomes" id="UP000217265">
    <property type="component" value="Chromosome"/>
</dbReference>
<evidence type="ECO:0000313" key="7">
    <source>
        <dbReference type="EMBL" id="ATC62967.1"/>
    </source>
</evidence>
<dbReference type="GO" id="GO:0008033">
    <property type="term" value="P:tRNA processing"/>
    <property type="evidence" value="ECO:0007669"/>
    <property type="project" value="UniProtKB-KW"/>
</dbReference>
<dbReference type="PANTHER" id="PTHR21392:SF0">
    <property type="entry name" value="TRNA-URIDINE AMINOCARBOXYPROPYLTRANSFERASE 2"/>
    <property type="match status" value="1"/>
</dbReference>
<dbReference type="EMBL" id="CP023344">
    <property type="protein sequence ID" value="ATC62967.1"/>
    <property type="molecule type" value="Genomic_DNA"/>
</dbReference>
<gene>
    <name evidence="7" type="ORF">CMV30_02745</name>
</gene>
<dbReference type="SMART" id="SM01144">
    <property type="entry name" value="DTW"/>
    <property type="match status" value="1"/>
</dbReference>
<dbReference type="AlphaFoldDB" id="A0A290Q3U4"/>
<dbReference type="InterPro" id="IPR039262">
    <property type="entry name" value="DTWD2/TAPT"/>
</dbReference>
<dbReference type="Pfam" id="PF03942">
    <property type="entry name" value="DTW"/>
    <property type="match status" value="1"/>
</dbReference>
<evidence type="ECO:0000256" key="2">
    <source>
        <dbReference type="ARBA" id="ARBA00022679"/>
    </source>
</evidence>
<proteinExistence type="inferred from homology"/>
<dbReference type="InterPro" id="IPR005636">
    <property type="entry name" value="DTW"/>
</dbReference>
<dbReference type="OrthoDB" id="193657at2"/>
<organism evidence="7 8">
    <name type="scientific">Nibricoccus aquaticus</name>
    <dbReference type="NCBI Taxonomy" id="2576891"/>
    <lineage>
        <taxon>Bacteria</taxon>
        <taxon>Pseudomonadati</taxon>
        <taxon>Verrucomicrobiota</taxon>
        <taxon>Opitutia</taxon>
        <taxon>Opitutales</taxon>
        <taxon>Opitutaceae</taxon>
        <taxon>Nibricoccus</taxon>
    </lineage>
</organism>
<evidence type="ECO:0000256" key="4">
    <source>
        <dbReference type="ARBA" id="ARBA00022694"/>
    </source>
</evidence>
<keyword evidence="4" id="KW-0819">tRNA processing</keyword>
<evidence type="ECO:0000313" key="8">
    <source>
        <dbReference type="Proteomes" id="UP000217265"/>
    </source>
</evidence>
<keyword evidence="8" id="KW-1185">Reference proteome</keyword>